<dbReference type="GO" id="GO:0008757">
    <property type="term" value="F:S-adenosylmethionine-dependent methyltransferase activity"/>
    <property type="evidence" value="ECO:0007669"/>
    <property type="project" value="InterPro"/>
</dbReference>
<dbReference type="Pfam" id="PF08241">
    <property type="entry name" value="Methyltransf_11"/>
    <property type="match status" value="1"/>
</dbReference>
<evidence type="ECO:0000313" key="5">
    <source>
        <dbReference type="Proteomes" id="UP000230292"/>
    </source>
</evidence>
<organism evidence="4 5">
    <name type="scientific">Candidatus Kerfeldbacteria bacterium CG15_BIG_FIL_POST_REV_8_21_14_020_45_12</name>
    <dbReference type="NCBI Taxonomy" id="2014247"/>
    <lineage>
        <taxon>Bacteria</taxon>
        <taxon>Candidatus Kerfeldiibacteriota</taxon>
    </lineage>
</organism>
<dbReference type="GO" id="GO:0008175">
    <property type="term" value="F:tRNA methyltransferase activity"/>
    <property type="evidence" value="ECO:0007669"/>
    <property type="project" value="UniProtKB-ARBA"/>
</dbReference>
<dbReference type="Proteomes" id="UP000230292">
    <property type="component" value="Unassembled WGS sequence"/>
</dbReference>
<dbReference type="PANTHER" id="PTHR13069:SF21">
    <property type="entry name" value="ALKYLATED DNA REPAIR PROTEIN ALKB HOMOLOG 8"/>
    <property type="match status" value="1"/>
</dbReference>
<gene>
    <name evidence="4" type="ORF">COW24_00910</name>
</gene>
<reference evidence="4 5" key="1">
    <citation type="submission" date="2017-09" db="EMBL/GenBank/DDBJ databases">
        <title>Depth-based differentiation of microbial function through sediment-hosted aquifers and enrichment of novel symbionts in the deep terrestrial subsurface.</title>
        <authorList>
            <person name="Probst A.J."/>
            <person name="Ladd B."/>
            <person name="Jarett J.K."/>
            <person name="Geller-Mcgrath D.E."/>
            <person name="Sieber C.M."/>
            <person name="Emerson J.B."/>
            <person name="Anantharaman K."/>
            <person name="Thomas B.C."/>
            <person name="Malmstrom R."/>
            <person name="Stieglmeier M."/>
            <person name="Klingl A."/>
            <person name="Woyke T."/>
            <person name="Ryan C.M."/>
            <person name="Banfield J.F."/>
        </authorList>
    </citation>
    <scope>NUCLEOTIDE SEQUENCE [LARGE SCALE GENOMIC DNA]</scope>
    <source>
        <strain evidence="4">CG15_BIG_FIL_POST_REV_8_21_14_020_45_12</strain>
    </source>
</reference>
<name>A0A2M7H4Z7_9BACT</name>
<keyword evidence="2" id="KW-0808">Transferase</keyword>
<sequence length="240" mass="28333">MEKEIASQLLEQVRSDYNTISQHFARTRMNQWYEVDYLVQQYIQPGQLILDAGCGNGRVADLVTQIKGRYLGIDISPDLITIAKRLRPQFDFRVGSILDTGFADDTFEHSLLIASFHHVPGQVYRVRALQEMSRVTKSTGYIIMTNWNLHQWRRTWVRWKFNIEKILGHHQMDWNDTLIPWYNEDKDLQAERYYHGFTPREIRRLAKQAGLEVVDQYYEKNGLHVPMRKGYNLVSVLKSK</sequence>
<keyword evidence="1" id="KW-0489">Methyltransferase</keyword>
<accession>A0A2M7H4Z7</accession>
<dbReference type="InterPro" id="IPR029063">
    <property type="entry name" value="SAM-dependent_MTases_sf"/>
</dbReference>
<evidence type="ECO:0000256" key="1">
    <source>
        <dbReference type="ARBA" id="ARBA00022603"/>
    </source>
</evidence>
<dbReference type="GO" id="GO:0006400">
    <property type="term" value="P:tRNA modification"/>
    <property type="evidence" value="ECO:0007669"/>
    <property type="project" value="UniProtKB-ARBA"/>
</dbReference>
<dbReference type="CDD" id="cd02440">
    <property type="entry name" value="AdoMet_MTases"/>
    <property type="match status" value="1"/>
</dbReference>
<feature type="domain" description="Methyltransferase type 11" evidence="3">
    <location>
        <begin position="50"/>
        <end position="144"/>
    </location>
</feature>
<evidence type="ECO:0000313" key="4">
    <source>
        <dbReference type="EMBL" id="PIW37300.1"/>
    </source>
</evidence>
<dbReference type="SUPFAM" id="SSF53335">
    <property type="entry name" value="S-adenosyl-L-methionine-dependent methyltransferases"/>
    <property type="match status" value="1"/>
</dbReference>
<protein>
    <recommendedName>
        <fullName evidence="3">Methyltransferase type 11 domain-containing protein</fullName>
    </recommendedName>
</protein>
<dbReference type="Gene3D" id="3.40.50.150">
    <property type="entry name" value="Vaccinia Virus protein VP39"/>
    <property type="match status" value="1"/>
</dbReference>
<comment type="caution">
    <text evidence="4">The sequence shown here is derived from an EMBL/GenBank/DDBJ whole genome shotgun (WGS) entry which is preliminary data.</text>
</comment>
<dbReference type="GO" id="GO:0032259">
    <property type="term" value="P:methylation"/>
    <property type="evidence" value="ECO:0007669"/>
    <property type="project" value="UniProtKB-KW"/>
</dbReference>
<dbReference type="EMBL" id="PFGC01000012">
    <property type="protein sequence ID" value="PIW37300.1"/>
    <property type="molecule type" value="Genomic_DNA"/>
</dbReference>
<dbReference type="InterPro" id="IPR051422">
    <property type="entry name" value="AlkB_tRNA_MeTrf/Diox"/>
</dbReference>
<proteinExistence type="predicted"/>
<dbReference type="PANTHER" id="PTHR13069">
    <property type="entry name" value="ALKYLATED DNA REPAIR PROTEIN ALKB HOMOLOG 8"/>
    <property type="match status" value="1"/>
</dbReference>
<dbReference type="AlphaFoldDB" id="A0A2M7H4Z7"/>
<dbReference type="InterPro" id="IPR013216">
    <property type="entry name" value="Methyltransf_11"/>
</dbReference>
<evidence type="ECO:0000256" key="2">
    <source>
        <dbReference type="ARBA" id="ARBA00022679"/>
    </source>
</evidence>
<evidence type="ECO:0000259" key="3">
    <source>
        <dbReference type="Pfam" id="PF08241"/>
    </source>
</evidence>